<gene>
    <name evidence="2" type="ORF">L211DRAFT_851506</name>
</gene>
<keyword evidence="1" id="KW-1133">Transmembrane helix</keyword>
<organism evidence="2 3">
    <name type="scientific">Terfezia boudieri ATCC MYA-4762</name>
    <dbReference type="NCBI Taxonomy" id="1051890"/>
    <lineage>
        <taxon>Eukaryota</taxon>
        <taxon>Fungi</taxon>
        <taxon>Dikarya</taxon>
        <taxon>Ascomycota</taxon>
        <taxon>Pezizomycotina</taxon>
        <taxon>Pezizomycetes</taxon>
        <taxon>Pezizales</taxon>
        <taxon>Pezizaceae</taxon>
        <taxon>Terfezia</taxon>
    </lineage>
</organism>
<dbReference type="AlphaFoldDB" id="A0A3N4LEL5"/>
<keyword evidence="3" id="KW-1185">Reference proteome</keyword>
<sequence length="188" mass="20784">MAPQIVPPPPFSIITPTSQILPLSIGNTLLSTCPPLTYYATHSDNPVVVVLNNPSLCHLPTLPPIVAHGSITLIPDHFPTSIFHSTSGTSVTVTPAIRPFNIPTETLTPTPSETLAPESASGSIRYIYLLVLIFPVVLGIFYVWSVWKTNQKTRREDREGTSDATRFSRARSYARWLKGKESRHKRLL</sequence>
<dbReference type="EMBL" id="ML121560">
    <property type="protein sequence ID" value="RPB21323.1"/>
    <property type="molecule type" value="Genomic_DNA"/>
</dbReference>
<evidence type="ECO:0000256" key="1">
    <source>
        <dbReference type="SAM" id="Phobius"/>
    </source>
</evidence>
<dbReference type="InParanoid" id="A0A3N4LEL5"/>
<dbReference type="Proteomes" id="UP000267821">
    <property type="component" value="Unassembled WGS sequence"/>
</dbReference>
<keyword evidence="1" id="KW-0812">Transmembrane</keyword>
<dbReference type="OrthoDB" id="10487527at2759"/>
<reference evidence="2 3" key="1">
    <citation type="journal article" date="2018" name="Nat. Ecol. Evol.">
        <title>Pezizomycetes genomes reveal the molecular basis of ectomycorrhizal truffle lifestyle.</title>
        <authorList>
            <person name="Murat C."/>
            <person name="Payen T."/>
            <person name="Noel B."/>
            <person name="Kuo A."/>
            <person name="Morin E."/>
            <person name="Chen J."/>
            <person name="Kohler A."/>
            <person name="Krizsan K."/>
            <person name="Balestrini R."/>
            <person name="Da Silva C."/>
            <person name="Montanini B."/>
            <person name="Hainaut M."/>
            <person name="Levati E."/>
            <person name="Barry K.W."/>
            <person name="Belfiori B."/>
            <person name="Cichocki N."/>
            <person name="Clum A."/>
            <person name="Dockter R.B."/>
            <person name="Fauchery L."/>
            <person name="Guy J."/>
            <person name="Iotti M."/>
            <person name="Le Tacon F."/>
            <person name="Lindquist E.A."/>
            <person name="Lipzen A."/>
            <person name="Malagnac F."/>
            <person name="Mello A."/>
            <person name="Molinier V."/>
            <person name="Miyauchi S."/>
            <person name="Poulain J."/>
            <person name="Riccioni C."/>
            <person name="Rubini A."/>
            <person name="Sitrit Y."/>
            <person name="Splivallo R."/>
            <person name="Traeger S."/>
            <person name="Wang M."/>
            <person name="Zifcakova L."/>
            <person name="Wipf D."/>
            <person name="Zambonelli A."/>
            <person name="Paolocci F."/>
            <person name="Nowrousian M."/>
            <person name="Ottonello S."/>
            <person name="Baldrian P."/>
            <person name="Spatafora J.W."/>
            <person name="Henrissat B."/>
            <person name="Nagy L.G."/>
            <person name="Aury J.M."/>
            <person name="Wincker P."/>
            <person name="Grigoriev I.V."/>
            <person name="Bonfante P."/>
            <person name="Martin F.M."/>
        </authorList>
    </citation>
    <scope>NUCLEOTIDE SEQUENCE [LARGE SCALE GENOMIC DNA]</scope>
    <source>
        <strain evidence="2 3">ATCC MYA-4762</strain>
    </source>
</reference>
<evidence type="ECO:0000313" key="2">
    <source>
        <dbReference type="EMBL" id="RPB21323.1"/>
    </source>
</evidence>
<name>A0A3N4LEL5_9PEZI</name>
<proteinExistence type="predicted"/>
<keyword evidence="1" id="KW-0472">Membrane</keyword>
<evidence type="ECO:0000313" key="3">
    <source>
        <dbReference type="Proteomes" id="UP000267821"/>
    </source>
</evidence>
<accession>A0A3N4LEL5</accession>
<feature type="transmembrane region" description="Helical" evidence="1">
    <location>
        <begin position="126"/>
        <end position="147"/>
    </location>
</feature>
<protein>
    <submittedName>
        <fullName evidence="2">Uncharacterized protein</fullName>
    </submittedName>
</protein>